<dbReference type="SUPFAM" id="SSF158702">
    <property type="entry name" value="Sec63 N-terminal domain-like"/>
    <property type="match status" value="1"/>
</dbReference>
<dbReference type="InterPro" id="IPR004179">
    <property type="entry name" value="Sec63-dom"/>
</dbReference>
<dbReference type="InterPro" id="IPR001650">
    <property type="entry name" value="Helicase_C-like"/>
</dbReference>
<name>A0AAN7T1J6_9EURO</name>
<comment type="catalytic activity">
    <reaction evidence="8">
        <text>Couples ATP hydrolysis with the unwinding of duplex DNA by translocating in the 3'-5' direction.</text>
        <dbReference type="EC" id="5.6.2.4"/>
    </reaction>
</comment>
<evidence type="ECO:0000256" key="8">
    <source>
        <dbReference type="ARBA" id="ARBA00034617"/>
    </source>
</evidence>
<dbReference type="GO" id="GO:0003676">
    <property type="term" value="F:nucleic acid binding"/>
    <property type="evidence" value="ECO:0007669"/>
    <property type="project" value="InterPro"/>
</dbReference>
<evidence type="ECO:0000256" key="11">
    <source>
        <dbReference type="SAM" id="MobiDB-lite"/>
    </source>
</evidence>
<keyword evidence="6" id="KW-0413">Isomerase</keyword>
<dbReference type="EC" id="5.6.2.4" evidence="9"/>
<dbReference type="InterPro" id="IPR014001">
    <property type="entry name" value="Helicase_ATP-bd"/>
</dbReference>
<evidence type="ECO:0000256" key="4">
    <source>
        <dbReference type="ARBA" id="ARBA00022806"/>
    </source>
</evidence>
<keyword evidence="3 14" id="KW-0378">Hydrolase</keyword>
<dbReference type="InterPro" id="IPR036390">
    <property type="entry name" value="WH_DNA-bd_sf"/>
</dbReference>
<dbReference type="Pfam" id="PF23445">
    <property type="entry name" value="WHD_SNRNP200"/>
    <property type="match status" value="1"/>
</dbReference>
<evidence type="ECO:0000256" key="6">
    <source>
        <dbReference type="ARBA" id="ARBA00023235"/>
    </source>
</evidence>
<dbReference type="Gene3D" id="3.40.50.300">
    <property type="entry name" value="P-loop containing nucleotide triphosphate hydrolases"/>
    <property type="match status" value="2"/>
</dbReference>
<keyword evidence="4 14" id="KW-0347">Helicase</keyword>
<dbReference type="Gene3D" id="1.10.3380.10">
    <property type="entry name" value="Sec63 N-terminal domain-like domain"/>
    <property type="match status" value="1"/>
</dbReference>
<feature type="compositionally biased region" description="Basic and acidic residues" evidence="11">
    <location>
        <begin position="961"/>
        <end position="971"/>
    </location>
</feature>
<dbReference type="PROSITE" id="PS51192">
    <property type="entry name" value="HELICASE_ATP_BIND_1"/>
    <property type="match status" value="1"/>
</dbReference>
<evidence type="ECO:0000256" key="3">
    <source>
        <dbReference type="ARBA" id="ARBA00022801"/>
    </source>
</evidence>
<feature type="region of interest" description="Disordered" evidence="11">
    <location>
        <begin position="941"/>
        <end position="975"/>
    </location>
</feature>
<dbReference type="Gene3D" id="1.10.10.10">
    <property type="entry name" value="Winged helix-like DNA-binding domain superfamily/Winged helix DNA-binding domain"/>
    <property type="match status" value="1"/>
</dbReference>
<dbReference type="GO" id="GO:0005524">
    <property type="term" value="F:ATP binding"/>
    <property type="evidence" value="ECO:0007669"/>
    <property type="project" value="UniProtKB-KW"/>
</dbReference>
<evidence type="ECO:0000256" key="1">
    <source>
        <dbReference type="ARBA" id="ARBA00010140"/>
    </source>
</evidence>
<comment type="caution">
    <text evidence="14">The sequence shown here is derived from an EMBL/GenBank/DDBJ whole genome shotgun (WGS) entry which is preliminary data.</text>
</comment>
<organism evidence="14 15">
    <name type="scientific">Lithohypha guttulata</name>
    <dbReference type="NCBI Taxonomy" id="1690604"/>
    <lineage>
        <taxon>Eukaryota</taxon>
        <taxon>Fungi</taxon>
        <taxon>Dikarya</taxon>
        <taxon>Ascomycota</taxon>
        <taxon>Pezizomycotina</taxon>
        <taxon>Eurotiomycetes</taxon>
        <taxon>Chaetothyriomycetidae</taxon>
        <taxon>Chaetothyriales</taxon>
        <taxon>Trichomeriaceae</taxon>
        <taxon>Lithohypha</taxon>
    </lineage>
</organism>
<dbReference type="GO" id="GO:0043138">
    <property type="term" value="F:3'-5' DNA helicase activity"/>
    <property type="evidence" value="ECO:0007669"/>
    <property type="project" value="UniProtKB-EC"/>
</dbReference>
<dbReference type="PROSITE" id="PS51194">
    <property type="entry name" value="HELICASE_CTER"/>
    <property type="match status" value="1"/>
</dbReference>
<feature type="domain" description="Helicase ATP-binding" evidence="12">
    <location>
        <begin position="82"/>
        <end position="256"/>
    </location>
</feature>
<dbReference type="CDD" id="cd18795">
    <property type="entry name" value="SF2_C_Ski2"/>
    <property type="match status" value="1"/>
</dbReference>
<evidence type="ECO:0000259" key="13">
    <source>
        <dbReference type="PROSITE" id="PS51194"/>
    </source>
</evidence>
<feature type="compositionally biased region" description="Basic residues" evidence="11">
    <location>
        <begin position="1001"/>
        <end position="1011"/>
    </location>
</feature>
<feature type="domain" description="Helicase C-terminal" evidence="13">
    <location>
        <begin position="296"/>
        <end position="484"/>
    </location>
</feature>
<dbReference type="Pfam" id="PF00270">
    <property type="entry name" value="DEAD"/>
    <property type="match status" value="1"/>
</dbReference>
<evidence type="ECO:0000256" key="5">
    <source>
        <dbReference type="ARBA" id="ARBA00022840"/>
    </source>
</evidence>
<sequence length="1285" mass="144890">MPQAQSSLLARNSFHSRIAEIQQQRAQRDNQNSGADLNIRRSENEPPVIRGIRLIPTTRLHDMQKTVFSFPIFNAVQSQCFTCAYESDDNLVVSAPTGSGKTVVMELGILRILPQIRSGSVKVVYQAPTKSLCSERYRDWQAKFSVFDVQCAELTGDTDASSLRSVANAGIIITTPEKWDSVTRKWKDHAKLMDMIRLFLIDEVHILRDSRGATLEAIVSRMKSAGSKIRFMALSATIPNSEDIAAWLTRGEHARYLPAQRELFDDSFRPMQLKKHILGHEGPYNPWAFDAAMTERIPDVVARYGKRKPVMVFCPTKESTIKTANRLVDSWQHTASGIRAWSAPRHAIQVENEQLQKVVASGVAFHNASLSIQDRHAVERGYLNGEIMIICSTSTLAVGINLPCYLVILKGTQAYSDAGLQEYSSLEVMQMLGRAGRPQHETEACAVVLCLNERVKKYEKMVAGEEVLESSLHQNLIEHLNAEIGIGTITSISTAKQWLSSTFLNIRLKQNPKYYDVDMNNEVNDLDNVLLKCCEKDLTLLKDAQFIEDNGRLRSTEYGQAMARYCTKFETMKSFMNLPVKAKVSQVLSTLVQAFELKDFRLKHNEKAFYKELNQANEIRYPVKVDVALTEHKVSILIQARLGSAPVGKNPKNKFTGSQVRQLQLDTNGVIAHVRRLIRCMVDMLIQRGDSIGVKSALELARSIAAGVWDDTAMQLKQIPGIGDVSMRKLAAANIKSIDTLFNTEPSRIEVVMSKHAPFGNELHQKAAEFPMLHISAQAIEKKSKPSKGTEVKLRCQVGFLNRVVPMKFNRRPYSVLFICETSHGELVDFRRFSPARLEQTEEILLTVLVKQTGTKVRCHTMCDDLAGTHRIAEFEVECSHRSFLEQPPIDISSEGPGVLKNPTQVLDEFESDGLNDSDLLAIASEPRFNTDVLDIDEILDDQEERETPAGSKKRSAPSIRENDQWREPRELPNGNWTCQHACADEAKDCKHKCCKEGVKKPMKSSTKRQRKEKEQETRRVGDKSKREESSKRKQVNKQGPLDRLLGVSKTQRESGQIITSKRTQQSTDDFHKLSQTSTDVLDAVRDAKPVLPGSSDFDECDWQAIDELVVQLDKRNTTHKVRSEPKLPDAFATSELDTIPRKDSLNSSSHSFGFEEGLFLTQSNDQTKDTDLNWSDNQQDFIPMDAVSPKATTKTTLKHEVPTWTSTSTLVNSSNAKTDTGQKWVLAQSSIDQIEYGVDGKETEDESKRRQYVENQKAKWAEIDYHEFLNYDNFGQYVEIIDDP</sequence>
<dbReference type="Proteomes" id="UP001309876">
    <property type="component" value="Unassembled WGS sequence"/>
</dbReference>
<evidence type="ECO:0000256" key="10">
    <source>
        <dbReference type="ARBA" id="ARBA00048988"/>
    </source>
</evidence>
<comment type="similarity">
    <text evidence="1">Belongs to the helicase family. SKI2 subfamily.</text>
</comment>
<proteinExistence type="inferred from homology"/>
<dbReference type="SMART" id="SM00490">
    <property type="entry name" value="HELICc"/>
    <property type="match status" value="1"/>
</dbReference>
<evidence type="ECO:0000256" key="9">
    <source>
        <dbReference type="ARBA" id="ARBA00034808"/>
    </source>
</evidence>
<dbReference type="InterPro" id="IPR052247">
    <property type="entry name" value="Meiotic_Crossover_Helicase"/>
</dbReference>
<dbReference type="SUPFAM" id="SSF52540">
    <property type="entry name" value="P-loop containing nucleoside triphosphate hydrolases"/>
    <property type="match status" value="1"/>
</dbReference>
<feature type="compositionally biased region" description="Basic and acidic residues" evidence="11">
    <location>
        <begin position="1012"/>
        <end position="1032"/>
    </location>
</feature>
<dbReference type="InterPro" id="IPR011545">
    <property type="entry name" value="DEAD/DEAH_box_helicase_dom"/>
</dbReference>
<keyword evidence="5" id="KW-0067">ATP-binding</keyword>
<dbReference type="GO" id="GO:0016787">
    <property type="term" value="F:hydrolase activity"/>
    <property type="evidence" value="ECO:0007669"/>
    <property type="project" value="UniProtKB-KW"/>
</dbReference>
<dbReference type="EMBL" id="JAVRRJ010000003">
    <property type="protein sequence ID" value="KAK5087125.1"/>
    <property type="molecule type" value="Genomic_DNA"/>
</dbReference>
<evidence type="ECO:0000259" key="12">
    <source>
        <dbReference type="PROSITE" id="PS51192"/>
    </source>
</evidence>
<dbReference type="InterPro" id="IPR057842">
    <property type="entry name" value="WH_MER3"/>
</dbReference>
<dbReference type="FunFam" id="1.10.10.10:FF:000012">
    <property type="entry name" value="U5 small nuclear ribonucleoprotein helicase"/>
    <property type="match status" value="1"/>
</dbReference>
<dbReference type="SUPFAM" id="SSF46785">
    <property type="entry name" value="Winged helix' DNA-binding domain"/>
    <property type="match status" value="1"/>
</dbReference>
<dbReference type="GO" id="GO:0051321">
    <property type="term" value="P:meiotic cell cycle"/>
    <property type="evidence" value="ECO:0007669"/>
    <property type="project" value="UniProtKB-KW"/>
</dbReference>
<evidence type="ECO:0000256" key="7">
    <source>
        <dbReference type="ARBA" id="ARBA00023254"/>
    </source>
</evidence>
<dbReference type="Pfam" id="PF02889">
    <property type="entry name" value="Sec63"/>
    <property type="match status" value="1"/>
</dbReference>
<comment type="catalytic activity">
    <reaction evidence="10">
        <text>ATP + H2O = ADP + phosphate + H(+)</text>
        <dbReference type="Rhea" id="RHEA:13065"/>
        <dbReference type="ChEBI" id="CHEBI:15377"/>
        <dbReference type="ChEBI" id="CHEBI:15378"/>
        <dbReference type="ChEBI" id="CHEBI:30616"/>
        <dbReference type="ChEBI" id="CHEBI:43474"/>
        <dbReference type="ChEBI" id="CHEBI:456216"/>
        <dbReference type="EC" id="5.6.2.4"/>
    </reaction>
</comment>
<evidence type="ECO:0000313" key="15">
    <source>
        <dbReference type="Proteomes" id="UP001309876"/>
    </source>
</evidence>
<feature type="region of interest" description="Disordered" evidence="11">
    <location>
        <begin position="999"/>
        <end position="1071"/>
    </location>
</feature>
<dbReference type="Pfam" id="PF00271">
    <property type="entry name" value="Helicase_C"/>
    <property type="match status" value="1"/>
</dbReference>
<gene>
    <name evidence="14" type="primary">HFM1</name>
    <name evidence="14" type="ORF">LTR05_004296</name>
</gene>
<evidence type="ECO:0000256" key="2">
    <source>
        <dbReference type="ARBA" id="ARBA00022741"/>
    </source>
</evidence>
<evidence type="ECO:0000313" key="14">
    <source>
        <dbReference type="EMBL" id="KAK5087125.1"/>
    </source>
</evidence>
<feature type="region of interest" description="Disordered" evidence="11">
    <location>
        <begin position="23"/>
        <end position="42"/>
    </location>
</feature>
<dbReference type="FunFam" id="1.10.3380.10:FF:000012">
    <property type="entry name" value="DEAD/DEAH box DNA helicase"/>
    <property type="match status" value="1"/>
</dbReference>
<feature type="compositionally biased region" description="Polar residues" evidence="11">
    <location>
        <begin position="1054"/>
        <end position="1071"/>
    </location>
</feature>
<accession>A0AAN7T1J6</accession>
<dbReference type="InterPro" id="IPR036388">
    <property type="entry name" value="WH-like_DNA-bd_sf"/>
</dbReference>
<dbReference type="PANTHER" id="PTHR47835:SF3">
    <property type="entry name" value="HELICASE FOR MEIOSIS 1"/>
    <property type="match status" value="1"/>
</dbReference>
<reference evidence="14 15" key="1">
    <citation type="submission" date="2023-08" db="EMBL/GenBank/DDBJ databases">
        <title>Black Yeasts Isolated from many extreme environments.</title>
        <authorList>
            <person name="Coleine C."/>
            <person name="Stajich J.E."/>
            <person name="Selbmann L."/>
        </authorList>
    </citation>
    <scope>NUCLEOTIDE SEQUENCE [LARGE SCALE GENOMIC DNA]</scope>
    <source>
        <strain evidence="14 15">CCFEE 5910</strain>
    </source>
</reference>
<dbReference type="SMART" id="SM00487">
    <property type="entry name" value="DEXDc"/>
    <property type="match status" value="1"/>
</dbReference>
<dbReference type="PANTHER" id="PTHR47835">
    <property type="entry name" value="HFM1, ATP DEPENDENT DNA HELICASE HOMOLOG"/>
    <property type="match status" value="1"/>
</dbReference>
<keyword evidence="7" id="KW-0469">Meiosis</keyword>
<dbReference type="InterPro" id="IPR027417">
    <property type="entry name" value="P-loop_NTPase"/>
</dbReference>
<protein>
    <recommendedName>
        <fullName evidence="9">DNA 3'-5' helicase</fullName>
        <ecNumber evidence="9">5.6.2.4</ecNumber>
    </recommendedName>
</protein>
<keyword evidence="15" id="KW-1185">Reference proteome</keyword>
<keyword evidence="2" id="KW-0547">Nucleotide-binding</keyword>
<dbReference type="SMART" id="SM00973">
    <property type="entry name" value="Sec63"/>
    <property type="match status" value="1"/>
</dbReference>